<dbReference type="Gene3D" id="3.40.1550.20">
    <property type="entry name" value="Transcriptional regulator MraZ domain"/>
    <property type="match status" value="1"/>
</dbReference>
<proteinExistence type="inferred from homology"/>
<evidence type="ECO:0000256" key="2">
    <source>
        <dbReference type="ARBA" id="ARBA00022490"/>
    </source>
</evidence>
<dbReference type="Proteomes" id="UP000190814">
    <property type="component" value="Unassembled WGS sequence"/>
</dbReference>
<feature type="domain" description="SpoVT-AbrB" evidence="8">
    <location>
        <begin position="76"/>
        <end position="119"/>
    </location>
</feature>
<dbReference type="GO" id="GO:0005737">
    <property type="term" value="C:cytoplasm"/>
    <property type="evidence" value="ECO:0007669"/>
    <property type="project" value="UniProtKB-UniRule"/>
</dbReference>
<accession>A0A1T4VUI2</accession>
<keyword evidence="3" id="KW-0677">Repeat</keyword>
<dbReference type="GO" id="GO:0009295">
    <property type="term" value="C:nucleoid"/>
    <property type="evidence" value="ECO:0007669"/>
    <property type="project" value="UniProtKB-SubCell"/>
</dbReference>
<dbReference type="InterPro" id="IPR020603">
    <property type="entry name" value="MraZ_dom"/>
</dbReference>
<dbReference type="CDD" id="cd16320">
    <property type="entry name" value="MraZ_N"/>
    <property type="match status" value="1"/>
</dbReference>
<evidence type="ECO:0000256" key="6">
    <source>
        <dbReference type="ARBA" id="ARBA00023163"/>
    </source>
</evidence>
<dbReference type="CDD" id="cd16321">
    <property type="entry name" value="MraZ_C"/>
    <property type="match status" value="1"/>
</dbReference>
<dbReference type="GO" id="GO:2000143">
    <property type="term" value="P:negative regulation of DNA-templated transcription initiation"/>
    <property type="evidence" value="ECO:0007669"/>
    <property type="project" value="TreeGrafter"/>
</dbReference>
<evidence type="ECO:0000256" key="4">
    <source>
        <dbReference type="ARBA" id="ARBA00023015"/>
    </source>
</evidence>
<dbReference type="SUPFAM" id="SSF89447">
    <property type="entry name" value="AbrB/MazE/MraZ-like"/>
    <property type="match status" value="1"/>
</dbReference>
<sequence length="145" mass="16701">MFIGQYTYSLDAKGRVVIPPKYREELGEEFVISKGMDGCLRIYTTDAWKDFCDKLSALPQTSKDARHFARFFLAGANSLEPDKQGRVLIPQVLREFASLEKDVMIIGVNNYVEIWDVNKYDEVNDISEEELDEISEKMFENGFVL</sequence>
<evidence type="ECO:0000256" key="7">
    <source>
        <dbReference type="HAMAP-Rule" id="MF_01008"/>
    </source>
</evidence>
<evidence type="ECO:0000256" key="1">
    <source>
        <dbReference type="ARBA" id="ARBA00013860"/>
    </source>
</evidence>
<comment type="similarity">
    <text evidence="7">Belongs to the MraZ family.</text>
</comment>
<dbReference type="EMBL" id="FUXZ01000009">
    <property type="protein sequence ID" value="SKA68674.1"/>
    <property type="molecule type" value="Genomic_DNA"/>
</dbReference>
<evidence type="ECO:0000259" key="8">
    <source>
        <dbReference type="PROSITE" id="PS51740"/>
    </source>
</evidence>
<feature type="domain" description="SpoVT-AbrB" evidence="8">
    <location>
        <begin position="5"/>
        <end position="47"/>
    </location>
</feature>
<dbReference type="NCBIfam" id="TIGR00242">
    <property type="entry name" value="division/cell wall cluster transcriptional repressor MraZ"/>
    <property type="match status" value="1"/>
</dbReference>
<dbReference type="HAMAP" id="MF_01008">
    <property type="entry name" value="MraZ"/>
    <property type="match status" value="1"/>
</dbReference>
<reference evidence="9 10" key="1">
    <citation type="submission" date="2017-02" db="EMBL/GenBank/DDBJ databases">
        <authorList>
            <person name="Peterson S.W."/>
        </authorList>
    </citation>
    <scope>NUCLEOTIDE SEQUENCE [LARGE SCALE GENOMIC DNA]</scope>
    <source>
        <strain evidence="9 10">ATCC 35992</strain>
    </source>
</reference>
<comment type="subunit">
    <text evidence="7">Forms oligomers.</text>
</comment>
<dbReference type="PANTHER" id="PTHR34701:SF1">
    <property type="entry name" value="TRANSCRIPTIONAL REGULATOR MRAZ"/>
    <property type="match status" value="1"/>
</dbReference>
<dbReference type="PROSITE" id="PS51740">
    <property type="entry name" value="SPOVT_ABRB"/>
    <property type="match status" value="2"/>
</dbReference>
<dbReference type="AlphaFoldDB" id="A0A1T4VUI2"/>
<dbReference type="InterPro" id="IPR007159">
    <property type="entry name" value="SpoVT-AbrB_dom"/>
</dbReference>
<evidence type="ECO:0000256" key="3">
    <source>
        <dbReference type="ARBA" id="ARBA00022737"/>
    </source>
</evidence>
<dbReference type="InterPro" id="IPR003444">
    <property type="entry name" value="MraZ"/>
</dbReference>
<dbReference type="GO" id="GO:0003700">
    <property type="term" value="F:DNA-binding transcription factor activity"/>
    <property type="evidence" value="ECO:0007669"/>
    <property type="project" value="UniProtKB-UniRule"/>
</dbReference>
<keyword evidence="4 7" id="KW-0805">Transcription regulation</keyword>
<keyword evidence="2 7" id="KW-0963">Cytoplasm</keyword>
<dbReference type="OrthoDB" id="9807753at2"/>
<dbReference type="InterPro" id="IPR035642">
    <property type="entry name" value="MraZ_N"/>
</dbReference>
<dbReference type="GO" id="GO:0000976">
    <property type="term" value="F:transcription cis-regulatory region binding"/>
    <property type="evidence" value="ECO:0007669"/>
    <property type="project" value="TreeGrafter"/>
</dbReference>
<name>A0A1T4VUI2_9FIRM</name>
<dbReference type="RefSeq" id="WP_078766497.1">
    <property type="nucleotide sequence ID" value="NZ_FUXZ01000009.1"/>
</dbReference>
<gene>
    <name evidence="7" type="primary">mraZ</name>
    <name evidence="9" type="ORF">SAMN02745111_01648</name>
</gene>
<evidence type="ECO:0000313" key="10">
    <source>
        <dbReference type="Proteomes" id="UP000190814"/>
    </source>
</evidence>
<keyword evidence="5 7" id="KW-0238">DNA-binding</keyword>
<protein>
    <recommendedName>
        <fullName evidence="1 7">Transcriptional regulator MraZ</fullName>
    </recommendedName>
</protein>
<dbReference type="PANTHER" id="PTHR34701">
    <property type="entry name" value="TRANSCRIPTIONAL REGULATOR MRAZ"/>
    <property type="match status" value="1"/>
</dbReference>
<evidence type="ECO:0000313" key="9">
    <source>
        <dbReference type="EMBL" id="SKA68674.1"/>
    </source>
</evidence>
<comment type="subcellular location">
    <subcellularLocation>
        <location evidence="7">Cytoplasm</location>
        <location evidence="7">Nucleoid</location>
    </subcellularLocation>
</comment>
<dbReference type="InterPro" id="IPR037914">
    <property type="entry name" value="SpoVT-AbrB_sf"/>
</dbReference>
<keyword evidence="10" id="KW-1185">Reference proteome</keyword>
<dbReference type="InterPro" id="IPR035644">
    <property type="entry name" value="MraZ_C"/>
</dbReference>
<dbReference type="InterPro" id="IPR038619">
    <property type="entry name" value="MraZ_sf"/>
</dbReference>
<dbReference type="FunFam" id="3.40.1550.20:FF:000002">
    <property type="entry name" value="Transcriptional regulator MraZ"/>
    <property type="match status" value="1"/>
</dbReference>
<dbReference type="STRING" id="39495.SAMN02745111_01648"/>
<evidence type="ECO:0000256" key="5">
    <source>
        <dbReference type="ARBA" id="ARBA00023125"/>
    </source>
</evidence>
<dbReference type="Pfam" id="PF02381">
    <property type="entry name" value="MraZ"/>
    <property type="match status" value="2"/>
</dbReference>
<keyword evidence="6 7" id="KW-0804">Transcription</keyword>
<organism evidence="9 10">
    <name type="scientific">Eubacterium uniforme</name>
    <dbReference type="NCBI Taxonomy" id="39495"/>
    <lineage>
        <taxon>Bacteria</taxon>
        <taxon>Bacillati</taxon>
        <taxon>Bacillota</taxon>
        <taxon>Clostridia</taxon>
        <taxon>Eubacteriales</taxon>
        <taxon>Eubacteriaceae</taxon>
        <taxon>Eubacterium</taxon>
    </lineage>
</organism>